<evidence type="ECO:0000256" key="1">
    <source>
        <dbReference type="SAM" id="MobiDB-lite"/>
    </source>
</evidence>
<sequence length="244" mass="27265">MSYFAWTFALHDKSFDIFADVPFDSKPPRLLDLLLHGRRVPVAGGRRKSGTHFLEEHYDCGLDHGGRLRFFLKASNATPPSPFRYILRCCDLIISKLAATHGLLPRHGVLRLLTRLTPSDATHGSGPGENAEPPLRCGRAHSDAPASHGVQQEAVLRRTGVWWMDRARQLRDGTMAEGQSVLRQPEEPDREPRRWRSLLSKRQPGRHSSRPSASLQSSTRSPAMAPLRVVLYGTAYLLSPHATL</sequence>
<accession>A0A8T0MES9</accession>
<dbReference type="AlphaFoldDB" id="A0A8T0MES9"/>
<proteinExistence type="predicted"/>
<feature type="compositionally biased region" description="Polar residues" evidence="1">
    <location>
        <begin position="210"/>
        <end position="221"/>
    </location>
</feature>
<organism evidence="2 3">
    <name type="scientific">Panicum virgatum</name>
    <name type="common">Blackwell switchgrass</name>
    <dbReference type="NCBI Taxonomy" id="38727"/>
    <lineage>
        <taxon>Eukaryota</taxon>
        <taxon>Viridiplantae</taxon>
        <taxon>Streptophyta</taxon>
        <taxon>Embryophyta</taxon>
        <taxon>Tracheophyta</taxon>
        <taxon>Spermatophyta</taxon>
        <taxon>Magnoliopsida</taxon>
        <taxon>Liliopsida</taxon>
        <taxon>Poales</taxon>
        <taxon>Poaceae</taxon>
        <taxon>PACMAD clade</taxon>
        <taxon>Panicoideae</taxon>
        <taxon>Panicodae</taxon>
        <taxon>Paniceae</taxon>
        <taxon>Panicinae</taxon>
        <taxon>Panicum</taxon>
        <taxon>Panicum sect. Hiantes</taxon>
    </lineage>
</organism>
<feature type="region of interest" description="Disordered" evidence="1">
    <location>
        <begin position="174"/>
        <end position="221"/>
    </location>
</feature>
<keyword evidence="3" id="KW-1185">Reference proteome</keyword>
<comment type="caution">
    <text evidence="2">The sequence shown here is derived from an EMBL/GenBank/DDBJ whole genome shotgun (WGS) entry which is preliminary data.</text>
</comment>
<dbReference type="Proteomes" id="UP000823388">
    <property type="component" value="Chromosome 9N"/>
</dbReference>
<evidence type="ECO:0000313" key="3">
    <source>
        <dbReference type="Proteomes" id="UP000823388"/>
    </source>
</evidence>
<gene>
    <name evidence="2" type="ORF">PVAP13_9NG244500</name>
</gene>
<feature type="region of interest" description="Disordered" evidence="1">
    <location>
        <begin position="118"/>
        <end position="151"/>
    </location>
</feature>
<evidence type="ECO:0000313" key="2">
    <source>
        <dbReference type="EMBL" id="KAG2535840.1"/>
    </source>
</evidence>
<reference evidence="2" key="1">
    <citation type="submission" date="2020-05" db="EMBL/GenBank/DDBJ databases">
        <title>WGS assembly of Panicum virgatum.</title>
        <authorList>
            <person name="Lovell J.T."/>
            <person name="Jenkins J."/>
            <person name="Shu S."/>
            <person name="Juenger T.E."/>
            <person name="Schmutz J."/>
        </authorList>
    </citation>
    <scope>NUCLEOTIDE SEQUENCE</scope>
    <source>
        <strain evidence="2">AP13</strain>
    </source>
</reference>
<feature type="compositionally biased region" description="Basic and acidic residues" evidence="1">
    <location>
        <begin position="184"/>
        <end position="194"/>
    </location>
</feature>
<protein>
    <submittedName>
        <fullName evidence="2">Uncharacterized protein</fullName>
    </submittedName>
</protein>
<dbReference type="EMBL" id="CM029054">
    <property type="protein sequence ID" value="KAG2535840.1"/>
    <property type="molecule type" value="Genomic_DNA"/>
</dbReference>
<name>A0A8T0MES9_PANVG</name>